<gene>
    <name evidence="8" type="ORF">BAU18_002203</name>
</gene>
<dbReference type="SUPFAM" id="SSF55729">
    <property type="entry name" value="Acyl-CoA N-acyltransferases (Nat)"/>
    <property type="match status" value="1"/>
</dbReference>
<dbReference type="InterPro" id="IPR051211">
    <property type="entry name" value="PG_lysyltransferase"/>
</dbReference>
<protein>
    <submittedName>
        <fullName evidence="8">Phosphatidylglycerol lysyltransferase</fullName>
    </submittedName>
</protein>
<name>A0ABV0F624_9ENTE</name>
<evidence type="ECO:0000256" key="2">
    <source>
        <dbReference type="ARBA" id="ARBA00022475"/>
    </source>
</evidence>
<feature type="transmembrane region" description="Helical" evidence="6">
    <location>
        <begin position="94"/>
        <end position="113"/>
    </location>
</feature>
<dbReference type="InterPro" id="IPR024320">
    <property type="entry name" value="LPG_synthase_C"/>
</dbReference>
<feature type="transmembrane region" description="Helical" evidence="6">
    <location>
        <begin position="55"/>
        <end position="74"/>
    </location>
</feature>
<feature type="transmembrane region" description="Helical" evidence="6">
    <location>
        <begin position="134"/>
        <end position="153"/>
    </location>
</feature>
<feature type="transmembrane region" description="Helical" evidence="6">
    <location>
        <begin position="236"/>
        <end position="262"/>
    </location>
</feature>
<proteinExistence type="predicted"/>
<feature type="transmembrane region" description="Helical" evidence="6">
    <location>
        <begin position="487"/>
        <end position="506"/>
    </location>
</feature>
<dbReference type="EMBL" id="MAEI02000001">
    <property type="protein sequence ID" value="MEO1782591.1"/>
    <property type="molecule type" value="Genomic_DNA"/>
</dbReference>
<sequence length="869" mass="98230">MKKLGVWFTKHKRLFKTIFLLAVTVIVFTEILSIGKTISLQQLSAIFVDIPVYKVLLMALVGLLAVLPMTGYDFTLNQMMGLQHKKGYILETSWLVNTINNLVGFGGLVSIGLRSEFYSKGKSAKEVLGPLSKILLFLEAGLSLFGLLSLGMVISGKSSPFVSQYWPWLLGGGLYFPLVYLFTMLKKKGILGGLSPRYRLQLTVVSFLEWLGVVVSFSLIGWLMGIQVSLWDLVPLLIASSIIGIVSMIPGALGSFDVMMILGLTNLGISRPQIVVWLLLYRLFYYVIPFLIGGILFSKQLWTRFNQRYDGIPGSLMLEIFHKIEVFLMYLSGILIVLLATIPQGFREIGWLRGMNLFHYHLVAQYPNILLGFSLLIMGRGIAAQVKRAFYPTVVLLLVAIVYTCLFDTSIIAIVVLTTMLVMVIGSRSELYREQLIYSWKWLTIDGAIIGFLSLFYVAIGVYNSPAFPHHRRHQPISFMVFPSERLWMTGFIAILVVAGFMLVFLRFLQGRRQKIGEPVDETRILRILETYGGNSASQLVFLGDKDVYIYHDGTEETVFLQFATYDNKCVVMGDPVGKKEDFQAAIQAFIDEADQWCYQPIFYECDANTVTILHELGYDFIKMGEEALVDLTTFTTAGKKMKGTRAVLNKITKEGYTFDVLQPPFSSETMACLQEISDSWLKGRKEKGFSLGFFSEAYLQRGPIAVVRNQDHEIVSFANLMPTYSKEVGTIDLMRHHSEKAPSGSMDFLLIHLFDYFKAQGVSYFDLGMAPLANVGHSRKSFTQERIANLVYEGGSHFYSFQGLREYKEKYASQWVPRYTLYHRDSWIAYVMLVILLVDNHSVDLSQAVGNQRKPTDQLAKEEQLTSS</sequence>
<organism evidence="8 9">
    <name type="scientific">Enterococcus diestrammenae</name>
    <dbReference type="NCBI Taxonomy" id="1155073"/>
    <lineage>
        <taxon>Bacteria</taxon>
        <taxon>Bacillati</taxon>
        <taxon>Bacillota</taxon>
        <taxon>Bacilli</taxon>
        <taxon>Lactobacillales</taxon>
        <taxon>Enterococcaceae</taxon>
        <taxon>Enterococcus</taxon>
    </lineage>
</organism>
<reference evidence="9" key="1">
    <citation type="submission" date="2016-06" db="EMBL/GenBank/DDBJ databases">
        <title>Four novel species of enterococci isolated from chicken manure.</title>
        <authorList>
            <person name="Van Tyne D."/>
        </authorList>
    </citation>
    <scope>NUCLEOTIDE SEQUENCE [LARGE SCALE GENOMIC DNA]</scope>
    <source>
        <strain evidence="9">JM9A</strain>
    </source>
</reference>
<dbReference type="PANTHER" id="PTHR34697:SF2">
    <property type="entry name" value="PHOSPHATIDYLGLYCEROL LYSYLTRANSFERASE"/>
    <property type="match status" value="1"/>
</dbReference>
<feature type="transmembrane region" description="Helical" evidence="6">
    <location>
        <begin position="204"/>
        <end position="224"/>
    </location>
</feature>
<evidence type="ECO:0000256" key="5">
    <source>
        <dbReference type="ARBA" id="ARBA00023136"/>
    </source>
</evidence>
<keyword evidence="2" id="KW-1003">Cell membrane</keyword>
<keyword evidence="5 6" id="KW-0472">Membrane</keyword>
<feature type="transmembrane region" description="Helical" evidence="6">
    <location>
        <begin position="274"/>
        <end position="297"/>
    </location>
</feature>
<dbReference type="Proteomes" id="UP001429357">
    <property type="component" value="Unassembled WGS sequence"/>
</dbReference>
<evidence type="ECO:0000313" key="9">
    <source>
        <dbReference type="Proteomes" id="UP001429357"/>
    </source>
</evidence>
<accession>A0ABV0F624</accession>
<keyword evidence="9" id="KW-1185">Reference proteome</keyword>
<feature type="transmembrane region" description="Helical" evidence="6">
    <location>
        <begin position="389"/>
        <end position="422"/>
    </location>
</feature>
<feature type="transmembrane region" description="Helical" evidence="6">
    <location>
        <begin position="358"/>
        <end position="377"/>
    </location>
</feature>
<comment type="subcellular location">
    <subcellularLocation>
        <location evidence="1">Cell membrane</location>
        <topology evidence="1">Multi-pass membrane protein</topology>
    </subcellularLocation>
</comment>
<keyword evidence="4 6" id="KW-1133">Transmembrane helix</keyword>
<dbReference type="NCBIfam" id="NF033480">
    <property type="entry name" value="bifunc_MprF"/>
    <property type="match status" value="1"/>
</dbReference>
<feature type="domain" description="Phosphatidylglycerol lysyltransferase C-terminal" evidence="7">
    <location>
        <begin position="527"/>
        <end position="823"/>
    </location>
</feature>
<feature type="transmembrane region" description="Helical" evidence="6">
    <location>
        <begin position="14"/>
        <end position="34"/>
    </location>
</feature>
<reference evidence="8 9" key="2">
    <citation type="submission" date="2024-02" db="EMBL/GenBank/DDBJ databases">
        <title>The Genome Sequence of Enterococcus diestrammenae JM9A.</title>
        <authorList>
            <person name="Earl A."/>
            <person name="Manson A."/>
            <person name="Gilmore M."/>
            <person name="Sanders J."/>
            <person name="Shea T."/>
            <person name="Howe W."/>
            <person name="Livny J."/>
            <person name="Cuomo C."/>
            <person name="Neafsey D."/>
            <person name="Birren B."/>
        </authorList>
    </citation>
    <scope>NUCLEOTIDE SEQUENCE [LARGE SCALE GENOMIC DNA]</scope>
    <source>
        <strain evidence="8 9">JM9A</strain>
    </source>
</reference>
<comment type="caution">
    <text evidence="8">The sequence shown here is derived from an EMBL/GenBank/DDBJ whole genome shotgun (WGS) entry which is preliminary data.</text>
</comment>
<evidence type="ECO:0000313" key="8">
    <source>
        <dbReference type="EMBL" id="MEO1782591.1"/>
    </source>
</evidence>
<evidence type="ECO:0000256" key="6">
    <source>
        <dbReference type="SAM" id="Phobius"/>
    </source>
</evidence>
<feature type="transmembrane region" description="Helical" evidence="6">
    <location>
        <begin position="327"/>
        <end position="346"/>
    </location>
</feature>
<feature type="transmembrane region" description="Helical" evidence="6">
    <location>
        <begin position="443"/>
        <end position="463"/>
    </location>
</feature>
<evidence type="ECO:0000256" key="4">
    <source>
        <dbReference type="ARBA" id="ARBA00022989"/>
    </source>
</evidence>
<dbReference type="RefSeq" id="WP_161869591.1">
    <property type="nucleotide sequence ID" value="NZ_MAEI02000001.1"/>
</dbReference>
<keyword evidence="3 6" id="KW-0812">Transmembrane</keyword>
<evidence type="ECO:0000256" key="3">
    <source>
        <dbReference type="ARBA" id="ARBA00022692"/>
    </source>
</evidence>
<dbReference type="InterPro" id="IPR016181">
    <property type="entry name" value="Acyl_CoA_acyltransferase"/>
</dbReference>
<evidence type="ECO:0000259" key="7">
    <source>
        <dbReference type="Pfam" id="PF09924"/>
    </source>
</evidence>
<evidence type="ECO:0000256" key="1">
    <source>
        <dbReference type="ARBA" id="ARBA00004651"/>
    </source>
</evidence>
<dbReference type="PANTHER" id="PTHR34697">
    <property type="entry name" value="PHOSPHATIDYLGLYCEROL LYSYLTRANSFERASE"/>
    <property type="match status" value="1"/>
</dbReference>
<feature type="transmembrane region" description="Helical" evidence="6">
    <location>
        <begin position="165"/>
        <end position="183"/>
    </location>
</feature>
<dbReference type="Pfam" id="PF09924">
    <property type="entry name" value="LPG_synthase_C"/>
    <property type="match status" value="1"/>
</dbReference>